<proteinExistence type="predicted"/>
<feature type="domain" description="Fatty acid desaturase" evidence="2">
    <location>
        <begin position="68"/>
        <end position="340"/>
    </location>
</feature>
<accession>A0A9X1X4J4</accession>
<dbReference type="GO" id="GO:0016020">
    <property type="term" value="C:membrane"/>
    <property type="evidence" value="ECO:0007669"/>
    <property type="project" value="TreeGrafter"/>
</dbReference>
<keyword evidence="1" id="KW-0812">Transmembrane</keyword>
<evidence type="ECO:0000313" key="3">
    <source>
        <dbReference type="EMBL" id="MCJ8209488.1"/>
    </source>
</evidence>
<feature type="transmembrane region" description="Helical" evidence="1">
    <location>
        <begin position="231"/>
        <end position="254"/>
    </location>
</feature>
<dbReference type="GO" id="GO:0008610">
    <property type="term" value="P:lipid biosynthetic process"/>
    <property type="evidence" value="ECO:0007669"/>
    <property type="project" value="UniProtKB-ARBA"/>
</dbReference>
<evidence type="ECO:0000313" key="4">
    <source>
        <dbReference type="Proteomes" id="UP001139450"/>
    </source>
</evidence>
<dbReference type="InterPro" id="IPR005804">
    <property type="entry name" value="FA_desaturase_dom"/>
</dbReference>
<dbReference type="Pfam" id="PF00487">
    <property type="entry name" value="FA_desaturase"/>
    <property type="match status" value="1"/>
</dbReference>
<feature type="transmembrane region" description="Helical" evidence="1">
    <location>
        <begin position="205"/>
        <end position="225"/>
    </location>
</feature>
<dbReference type="Proteomes" id="UP001139450">
    <property type="component" value="Unassembled WGS sequence"/>
</dbReference>
<dbReference type="AlphaFoldDB" id="A0A9X1X4J4"/>
<dbReference type="GO" id="GO:0016717">
    <property type="term" value="F:oxidoreductase activity, acting on paired donors, with oxidation of a pair of donors resulting in the reduction of molecular oxygen to two molecules of water"/>
    <property type="evidence" value="ECO:0007669"/>
    <property type="project" value="TreeGrafter"/>
</dbReference>
<keyword evidence="3" id="KW-0560">Oxidoreductase</keyword>
<feature type="transmembrane region" description="Helical" evidence="1">
    <location>
        <begin position="164"/>
        <end position="180"/>
    </location>
</feature>
<dbReference type="PANTHER" id="PTHR19353:SF19">
    <property type="entry name" value="DELTA(5) FATTY ACID DESATURASE C-RELATED"/>
    <property type="match status" value="1"/>
</dbReference>
<dbReference type="EMBL" id="JALJEJ010000003">
    <property type="protein sequence ID" value="MCJ8209488.1"/>
    <property type="molecule type" value="Genomic_DNA"/>
</dbReference>
<reference evidence="3" key="1">
    <citation type="submission" date="2022-04" db="EMBL/GenBank/DDBJ databases">
        <title>Mucilaginibacter sp. RS28 isolated from freshwater.</title>
        <authorList>
            <person name="Ko S.-R."/>
        </authorList>
    </citation>
    <scope>NUCLEOTIDE SEQUENCE</scope>
    <source>
        <strain evidence="3">RS28</strain>
    </source>
</reference>
<evidence type="ECO:0000259" key="2">
    <source>
        <dbReference type="Pfam" id="PF00487"/>
    </source>
</evidence>
<comment type="caution">
    <text evidence="3">The sequence shown here is derived from an EMBL/GenBank/DDBJ whole genome shotgun (WGS) entry which is preliminary data.</text>
</comment>
<protein>
    <submittedName>
        <fullName evidence="3">Fatty acid desaturase</fullName>
        <ecNumber evidence="3">1.14.19.-</ecNumber>
    </submittedName>
</protein>
<dbReference type="RefSeq" id="WP_245129326.1">
    <property type="nucleotide sequence ID" value="NZ_JALJEJ010000003.1"/>
</dbReference>
<dbReference type="InterPro" id="IPR012171">
    <property type="entry name" value="Fatty_acid_desaturase"/>
</dbReference>
<keyword evidence="4" id="KW-1185">Reference proteome</keyword>
<sequence>MTTDTLVKPSFKKAGSDDFYKDLYKEVQIKVLTNKRIQNQIIFKSIFFIALYFLFYSCILVYGNSLPLLLLFYVLTGITMILVFLNAFHDAAHGAIFPRRSQNEALTWVLELFGSNSYIWKKRHLVLHHPYPNMQHWDIDVKQSDIVRIFPQSKWYHFHRYQHYYMWFLYFLYTLNWLLVRDFKDFFGVKDNYLKRIVKIPKIEYVKLFTAKILNLVIMLGIPMLVLQQPWYHVLAAFLLMHFMASAFGVTALLSTHADEHAEFPEPPADGQIDMTWAMYQIRETKDFSTESRIANVLFGGFNHHVAHHLFPTVAHTYYPSITPIIRKYAEKYNLEYRSYPLHEAIYSHFMLLKKNGSSENLFLTGEL</sequence>
<keyword evidence="1" id="KW-1133">Transmembrane helix</keyword>
<gene>
    <name evidence="3" type="ORF">MUY27_07190</name>
</gene>
<keyword evidence="1" id="KW-0472">Membrane</keyword>
<dbReference type="EC" id="1.14.19.-" evidence="3"/>
<organism evidence="3 4">
    <name type="scientific">Mucilaginibacter straminoryzae</name>
    <dbReference type="NCBI Taxonomy" id="2932774"/>
    <lineage>
        <taxon>Bacteria</taxon>
        <taxon>Pseudomonadati</taxon>
        <taxon>Bacteroidota</taxon>
        <taxon>Sphingobacteriia</taxon>
        <taxon>Sphingobacteriales</taxon>
        <taxon>Sphingobacteriaceae</taxon>
        <taxon>Mucilaginibacter</taxon>
    </lineage>
</organism>
<dbReference type="PANTHER" id="PTHR19353">
    <property type="entry name" value="FATTY ACID DESATURASE 2"/>
    <property type="match status" value="1"/>
</dbReference>
<name>A0A9X1X4J4_9SPHI</name>
<feature type="transmembrane region" description="Helical" evidence="1">
    <location>
        <begin position="41"/>
        <end position="62"/>
    </location>
</feature>
<feature type="transmembrane region" description="Helical" evidence="1">
    <location>
        <begin position="69"/>
        <end position="88"/>
    </location>
</feature>
<evidence type="ECO:0000256" key="1">
    <source>
        <dbReference type="SAM" id="Phobius"/>
    </source>
</evidence>